<comment type="caution">
    <text evidence="4">The sequence shown here is derived from an EMBL/GenBank/DDBJ whole genome shotgun (WGS) entry which is preliminary data.</text>
</comment>
<reference evidence="4" key="2">
    <citation type="journal article" date="2023" name="IMA Fungus">
        <title>Comparative genomic study of the Penicillium genus elucidates a diverse pangenome and 15 lateral gene transfer events.</title>
        <authorList>
            <person name="Petersen C."/>
            <person name="Sorensen T."/>
            <person name="Nielsen M.R."/>
            <person name="Sondergaard T.E."/>
            <person name="Sorensen J.L."/>
            <person name="Fitzpatrick D.A."/>
            <person name="Frisvad J.C."/>
            <person name="Nielsen K.L."/>
        </authorList>
    </citation>
    <scope>NUCLEOTIDE SEQUENCE</scope>
    <source>
        <strain evidence="4">IBT 22155</strain>
    </source>
</reference>
<gene>
    <name evidence="4" type="ORF">N7515_001356</name>
</gene>
<reference evidence="4" key="1">
    <citation type="submission" date="2022-11" db="EMBL/GenBank/DDBJ databases">
        <authorList>
            <person name="Petersen C."/>
        </authorList>
    </citation>
    <scope>NUCLEOTIDE SEQUENCE</scope>
    <source>
        <strain evidence="4">IBT 22155</strain>
    </source>
</reference>
<dbReference type="Proteomes" id="UP001149079">
    <property type="component" value="Unassembled WGS sequence"/>
</dbReference>
<dbReference type="PANTHER" id="PTHR43540:SF1">
    <property type="entry name" value="ISOCHORISMATASE HYDROLASE"/>
    <property type="match status" value="1"/>
</dbReference>
<organism evidence="4 5">
    <name type="scientific">Penicillium bovifimosum</name>
    <dbReference type="NCBI Taxonomy" id="126998"/>
    <lineage>
        <taxon>Eukaryota</taxon>
        <taxon>Fungi</taxon>
        <taxon>Dikarya</taxon>
        <taxon>Ascomycota</taxon>
        <taxon>Pezizomycotina</taxon>
        <taxon>Eurotiomycetes</taxon>
        <taxon>Eurotiomycetidae</taxon>
        <taxon>Eurotiales</taxon>
        <taxon>Aspergillaceae</taxon>
        <taxon>Penicillium</taxon>
    </lineage>
</organism>
<dbReference type="InterPro" id="IPR036380">
    <property type="entry name" value="Isochorismatase-like_sf"/>
</dbReference>
<feature type="domain" description="Isochorismatase-like" evidence="3">
    <location>
        <begin position="4"/>
        <end position="180"/>
    </location>
</feature>
<dbReference type="CDD" id="cd00431">
    <property type="entry name" value="cysteine_hydrolases"/>
    <property type="match status" value="1"/>
</dbReference>
<keyword evidence="2" id="KW-0378">Hydrolase</keyword>
<dbReference type="AlphaFoldDB" id="A0A9W9H9I9"/>
<evidence type="ECO:0000259" key="3">
    <source>
        <dbReference type="Pfam" id="PF00857"/>
    </source>
</evidence>
<dbReference type="InterPro" id="IPR050272">
    <property type="entry name" value="Isochorismatase-like_hydrls"/>
</dbReference>
<dbReference type="EMBL" id="JAPQKL010000002">
    <property type="protein sequence ID" value="KAJ5142569.1"/>
    <property type="molecule type" value="Genomic_DNA"/>
</dbReference>
<dbReference type="GeneID" id="81401270"/>
<dbReference type="RefSeq" id="XP_056524213.1">
    <property type="nucleotide sequence ID" value="XM_056662100.1"/>
</dbReference>
<dbReference type="OrthoDB" id="1739143at2759"/>
<dbReference type="PANTHER" id="PTHR43540">
    <property type="entry name" value="PEROXYUREIDOACRYLATE/UREIDOACRYLATE AMIDOHYDROLASE-RELATED"/>
    <property type="match status" value="1"/>
</dbReference>
<keyword evidence="5" id="KW-1185">Reference proteome</keyword>
<protein>
    <recommendedName>
        <fullName evidence="3">Isochorismatase-like domain-containing protein</fullName>
    </recommendedName>
</protein>
<evidence type="ECO:0000313" key="5">
    <source>
        <dbReference type="Proteomes" id="UP001149079"/>
    </source>
</evidence>
<evidence type="ECO:0000256" key="2">
    <source>
        <dbReference type="ARBA" id="ARBA00022801"/>
    </source>
</evidence>
<accession>A0A9W9H9I9</accession>
<sequence>MKPVLLILDVQNGIIDRLENTEPLLQRLASTIEAARKATVPIIYVVTAFRPGYPEIPEGHPSLSPMAFVTRGGFINNYPSTQVHTTIKPAAHEVIVTKHRSSALNGTDLEMILRALRSNDIVVAGVVTSNAVMSTVNYLVNGDYRVTVLKDCCMDRSEEAHRLFMEMVFPRSSKVVSAEQWVESLSSSQTTDN</sequence>
<proteinExistence type="inferred from homology"/>
<evidence type="ECO:0000256" key="1">
    <source>
        <dbReference type="ARBA" id="ARBA00006336"/>
    </source>
</evidence>
<dbReference type="InterPro" id="IPR000868">
    <property type="entry name" value="Isochorismatase-like_dom"/>
</dbReference>
<dbReference type="GO" id="GO:0016787">
    <property type="term" value="F:hydrolase activity"/>
    <property type="evidence" value="ECO:0007669"/>
    <property type="project" value="UniProtKB-KW"/>
</dbReference>
<dbReference type="Gene3D" id="3.40.50.850">
    <property type="entry name" value="Isochorismatase-like"/>
    <property type="match status" value="1"/>
</dbReference>
<evidence type="ECO:0000313" key="4">
    <source>
        <dbReference type="EMBL" id="KAJ5142569.1"/>
    </source>
</evidence>
<dbReference type="Pfam" id="PF00857">
    <property type="entry name" value="Isochorismatase"/>
    <property type="match status" value="1"/>
</dbReference>
<comment type="similarity">
    <text evidence="1">Belongs to the isochorismatase family.</text>
</comment>
<dbReference type="SUPFAM" id="SSF52499">
    <property type="entry name" value="Isochorismatase-like hydrolases"/>
    <property type="match status" value="1"/>
</dbReference>
<name>A0A9W9H9I9_9EURO</name>